<dbReference type="Gene3D" id="3.40.50.300">
    <property type="entry name" value="P-loop containing nucleotide triphosphate hydrolases"/>
    <property type="match status" value="1"/>
</dbReference>
<dbReference type="InterPro" id="IPR027417">
    <property type="entry name" value="P-loop_NTPase"/>
</dbReference>
<dbReference type="OrthoDB" id="3027644at2759"/>
<dbReference type="AlphaFoldDB" id="A0A314Y572"/>
<keyword evidence="3" id="KW-1185">Reference proteome</keyword>
<dbReference type="SUPFAM" id="SSF52540">
    <property type="entry name" value="P-loop containing nucleoside triphosphate hydrolases"/>
    <property type="match status" value="1"/>
</dbReference>
<proteinExistence type="predicted"/>
<accession>A0A314Y572</accession>
<evidence type="ECO:0000313" key="3">
    <source>
        <dbReference type="Proteomes" id="UP000250321"/>
    </source>
</evidence>
<gene>
    <name evidence="2" type="ORF">Pyn_34801</name>
</gene>
<dbReference type="EMBL" id="PJQY01001675">
    <property type="protein sequence ID" value="PQQ00610.1"/>
    <property type="molecule type" value="Genomic_DNA"/>
</dbReference>
<dbReference type="GO" id="GO:0043531">
    <property type="term" value="F:ADP binding"/>
    <property type="evidence" value="ECO:0007669"/>
    <property type="project" value="InterPro"/>
</dbReference>
<dbReference type="Pfam" id="PF00931">
    <property type="entry name" value="NB-ARC"/>
    <property type="match status" value="1"/>
</dbReference>
<dbReference type="Proteomes" id="UP000250321">
    <property type="component" value="Unassembled WGS sequence"/>
</dbReference>
<name>A0A314Y572_PRUYE</name>
<dbReference type="STRING" id="2094558.A0A314Y572"/>
<comment type="caution">
    <text evidence="2">The sequence shown here is derived from an EMBL/GenBank/DDBJ whole genome shotgun (WGS) entry which is preliminary data.</text>
</comment>
<evidence type="ECO:0000259" key="1">
    <source>
        <dbReference type="Pfam" id="PF00931"/>
    </source>
</evidence>
<dbReference type="InterPro" id="IPR002182">
    <property type="entry name" value="NB-ARC"/>
</dbReference>
<organism evidence="2 3">
    <name type="scientific">Prunus yedoensis var. nudiflora</name>
    <dbReference type="NCBI Taxonomy" id="2094558"/>
    <lineage>
        <taxon>Eukaryota</taxon>
        <taxon>Viridiplantae</taxon>
        <taxon>Streptophyta</taxon>
        <taxon>Embryophyta</taxon>
        <taxon>Tracheophyta</taxon>
        <taxon>Spermatophyta</taxon>
        <taxon>Magnoliopsida</taxon>
        <taxon>eudicotyledons</taxon>
        <taxon>Gunneridae</taxon>
        <taxon>Pentapetalae</taxon>
        <taxon>rosids</taxon>
        <taxon>fabids</taxon>
        <taxon>Rosales</taxon>
        <taxon>Rosaceae</taxon>
        <taxon>Amygdaloideae</taxon>
        <taxon>Amygdaleae</taxon>
        <taxon>Prunus</taxon>
    </lineage>
</organism>
<protein>
    <submittedName>
        <fullName evidence="2">Disease resistance protein RPM1</fullName>
    </submittedName>
</protein>
<evidence type="ECO:0000313" key="2">
    <source>
        <dbReference type="EMBL" id="PQQ00610.1"/>
    </source>
</evidence>
<reference evidence="2 3" key="1">
    <citation type="submission" date="2018-02" db="EMBL/GenBank/DDBJ databases">
        <title>Draft genome of wild Prunus yedoensis var. nudiflora.</title>
        <authorList>
            <person name="Baek S."/>
            <person name="Kim J.-H."/>
            <person name="Choi K."/>
            <person name="Kim G.-B."/>
            <person name="Cho A."/>
            <person name="Jang H."/>
            <person name="Shin C.-H."/>
            <person name="Yu H.-J."/>
            <person name="Mun J.-H."/>
        </authorList>
    </citation>
    <scope>NUCLEOTIDE SEQUENCE [LARGE SCALE GENOMIC DNA]</scope>
    <source>
        <strain evidence="3">cv. Jeju island</strain>
        <tissue evidence="2">Leaf</tissue>
    </source>
</reference>
<feature type="domain" description="NB-ARC" evidence="1">
    <location>
        <begin position="40"/>
        <end position="91"/>
    </location>
</feature>
<sequence length="92" mass="10188">MDSAVIDLSIGKIGSFLESEASLLAGVHDELEEIKLELLTMKMMNFSGQKMLKRMVGMGGSGKTTLVVNTFKTQTAKFHCYAWLTVSKTFKH</sequence>